<sequence length="308" mass="34407">MDNLPTEIVAHIGLFAGAEGLPALRSTGRLANNASINHFARICFRSFEIPVTPESLYKLYRAASHPKFQDLASSLLAHAWSTFDAFANRDQKVTIQVKVNAVAIRGSTSIETTINQFPNYITRANSFKSFLQEPLTLNFPSPPESPRTAPLRTLFFRNLAIDSITENIHVLYSDLSPIAGITYDATTQTLLIEGLEVKHLLELRSFIRGIHLKKLVLRHTAMDTTTIERVCFTHCATLGTVLMEDVKIWDLWSEGDSVPACWKESLASISRLPALKICSLPVQVSNFFASGMATVHHNLEVWINNTQW</sequence>
<evidence type="ECO:0000313" key="1">
    <source>
        <dbReference type="EMBL" id="CAD0090169.1"/>
    </source>
</evidence>
<evidence type="ECO:0000313" key="2">
    <source>
        <dbReference type="Proteomes" id="UP000714618"/>
    </source>
</evidence>
<proteinExistence type="predicted"/>
<comment type="caution">
    <text evidence="1">The sequence shown here is derived from an EMBL/GenBank/DDBJ whole genome shotgun (WGS) entry which is preliminary data.</text>
</comment>
<accession>A0A9N8JKY4</accession>
<protein>
    <recommendedName>
        <fullName evidence="3">F-box domain-containing protein</fullName>
    </recommendedName>
</protein>
<organism evidence="1 2">
    <name type="scientific">Aureobasidium mustum</name>
    <dbReference type="NCBI Taxonomy" id="2773714"/>
    <lineage>
        <taxon>Eukaryota</taxon>
        <taxon>Fungi</taxon>
        <taxon>Dikarya</taxon>
        <taxon>Ascomycota</taxon>
        <taxon>Pezizomycotina</taxon>
        <taxon>Dothideomycetes</taxon>
        <taxon>Dothideomycetidae</taxon>
        <taxon>Dothideales</taxon>
        <taxon>Saccotheciaceae</taxon>
        <taxon>Aureobasidium</taxon>
    </lineage>
</organism>
<dbReference type="EMBL" id="CAIJEO010000004">
    <property type="protein sequence ID" value="CAD0090169.1"/>
    <property type="molecule type" value="Genomic_DNA"/>
</dbReference>
<dbReference type="AlphaFoldDB" id="A0A9N8JKY4"/>
<gene>
    <name evidence="1" type="ORF">AWRI4233_LOCUS2525</name>
</gene>
<reference evidence="1" key="1">
    <citation type="submission" date="2020-06" db="EMBL/GenBank/DDBJ databases">
        <authorList>
            <person name="Onetto C."/>
        </authorList>
    </citation>
    <scope>NUCLEOTIDE SEQUENCE</scope>
</reference>
<keyword evidence="2" id="KW-1185">Reference proteome</keyword>
<dbReference type="Proteomes" id="UP000714618">
    <property type="component" value="Unassembled WGS sequence"/>
</dbReference>
<evidence type="ECO:0008006" key="3">
    <source>
        <dbReference type="Google" id="ProtNLM"/>
    </source>
</evidence>
<name>A0A9N8JKY4_9PEZI</name>
<dbReference type="OrthoDB" id="3885130at2759"/>